<dbReference type="EMBL" id="AP027732">
    <property type="protein sequence ID" value="BDZ49002.1"/>
    <property type="molecule type" value="Genomic_DNA"/>
</dbReference>
<proteinExistence type="predicted"/>
<keyword evidence="2" id="KW-1185">Reference proteome</keyword>
<accession>A0ABM8GKT1</accession>
<sequence>MMSIEVPAADTMVSDFGEVDEVKAWLTPTLAWATWSTTMSNEPGAAEVPAAAVTLLDDVDVVKRARAVGDFAVAARAARRRPECSAPAAP</sequence>
<gene>
    <name evidence="1" type="ORF">GCM10025867_12430</name>
</gene>
<organism evidence="1 2">
    <name type="scientific">Frondihabitans sucicola</name>
    <dbReference type="NCBI Taxonomy" id="1268041"/>
    <lineage>
        <taxon>Bacteria</taxon>
        <taxon>Bacillati</taxon>
        <taxon>Actinomycetota</taxon>
        <taxon>Actinomycetes</taxon>
        <taxon>Micrococcales</taxon>
        <taxon>Microbacteriaceae</taxon>
        <taxon>Frondihabitans</taxon>
    </lineage>
</organism>
<name>A0ABM8GKT1_9MICO</name>
<evidence type="ECO:0000313" key="2">
    <source>
        <dbReference type="Proteomes" id="UP001321486"/>
    </source>
</evidence>
<evidence type="ECO:0000313" key="1">
    <source>
        <dbReference type="EMBL" id="BDZ49002.1"/>
    </source>
</evidence>
<dbReference type="RefSeq" id="WP_286346876.1">
    <property type="nucleotide sequence ID" value="NZ_AP027732.1"/>
</dbReference>
<protein>
    <submittedName>
        <fullName evidence="1">Uncharacterized protein</fullName>
    </submittedName>
</protein>
<dbReference type="Proteomes" id="UP001321486">
    <property type="component" value="Chromosome"/>
</dbReference>
<reference evidence="2" key="1">
    <citation type="journal article" date="2019" name="Int. J. Syst. Evol. Microbiol.">
        <title>The Global Catalogue of Microorganisms (GCM) 10K type strain sequencing project: providing services to taxonomists for standard genome sequencing and annotation.</title>
        <authorList>
            <consortium name="The Broad Institute Genomics Platform"/>
            <consortium name="The Broad Institute Genome Sequencing Center for Infectious Disease"/>
            <person name="Wu L."/>
            <person name="Ma J."/>
        </authorList>
    </citation>
    <scope>NUCLEOTIDE SEQUENCE [LARGE SCALE GENOMIC DNA]</scope>
    <source>
        <strain evidence="2">NBRC 108728</strain>
    </source>
</reference>